<keyword evidence="3" id="KW-1185">Reference proteome</keyword>
<proteinExistence type="predicted"/>
<reference evidence="2 3" key="1">
    <citation type="submission" date="2019-09" db="EMBL/GenBank/DDBJ databases">
        <title>A chromosome-level genome assembly of the Chinese tupelo Nyssa sinensis.</title>
        <authorList>
            <person name="Yang X."/>
            <person name="Kang M."/>
            <person name="Yang Y."/>
            <person name="Xiong H."/>
            <person name="Wang M."/>
            <person name="Zhang Z."/>
            <person name="Wang Z."/>
            <person name="Wu H."/>
            <person name="Ma T."/>
            <person name="Liu J."/>
            <person name="Xi Z."/>
        </authorList>
    </citation>
    <scope>NUCLEOTIDE SEQUENCE [LARGE SCALE GENOMIC DNA]</scope>
    <source>
        <strain evidence="2">J267</strain>
        <tissue evidence="2">Leaf</tissue>
    </source>
</reference>
<feature type="compositionally biased region" description="Basic and acidic residues" evidence="1">
    <location>
        <begin position="7"/>
        <end position="20"/>
    </location>
</feature>
<protein>
    <submittedName>
        <fullName evidence="2">Uncharacterized protein</fullName>
    </submittedName>
</protein>
<feature type="region of interest" description="Disordered" evidence="1">
    <location>
        <begin position="1"/>
        <end position="25"/>
    </location>
</feature>
<dbReference type="Proteomes" id="UP000325577">
    <property type="component" value="Linkage Group LG17"/>
</dbReference>
<dbReference type="EMBL" id="CM018040">
    <property type="protein sequence ID" value="KAA8535857.1"/>
    <property type="molecule type" value="Genomic_DNA"/>
</dbReference>
<evidence type="ECO:0000313" key="2">
    <source>
        <dbReference type="EMBL" id="KAA8535857.1"/>
    </source>
</evidence>
<sequence>MSDEEDRLSHVRIDDEKGDGSGEVQPSNIVVPDIIIDSNRLTTKGPTIDVQETSLYGVPIGIPTNQQDYSTGYNPNKRNLPPVPIQGRVYNVHVRETEVTMMVCPKDAPLSLIITIVECFSREAPLLVRVTRKHVSQSSDDPKGKKVLVKKAPQVVIPSQPFTGITIKDSQVVPYSSLAFGATFLFVHPSPTSDNPITTTATIATSTTAIVASTSALSFFGPQSLAPREFHSFLSD</sequence>
<organism evidence="2 3">
    <name type="scientific">Nyssa sinensis</name>
    <dbReference type="NCBI Taxonomy" id="561372"/>
    <lineage>
        <taxon>Eukaryota</taxon>
        <taxon>Viridiplantae</taxon>
        <taxon>Streptophyta</taxon>
        <taxon>Embryophyta</taxon>
        <taxon>Tracheophyta</taxon>
        <taxon>Spermatophyta</taxon>
        <taxon>Magnoliopsida</taxon>
        <taxon>eudicotyledons</taxon>
        <taxon>Gunneridae</taxon>
        <taxon>Pentapetalae</taxon>
        <taxon>asterids</taxon>
        <taxon>Cornales</taxon>
        <taxon>Nyssaceae</taxon>
        <taxon>Nyssa</taxon>
    </lineage>
</organism>
<name>A0A5J5B239_9ASTE</name>
<gene>
    <name evidence="2" type="ORF">F0562_030823</name>
</gene>
<evidence type="ECO:0000313" key="3">
    <source>
        <dbReference type="Proteomes" id="UP000325577"/>
    </source>
</evidence>
<accession>A0A5J5B239</accession>
<evidence type="ECO:0000256" key="1">
    <source>
        <dbReference type="SAM" id="MobiDB-lite"/>
    </source>
</evidence>
<dbReference type="AlphaFoldDB" id="A0A5J5B239"/>